<dbReference type="InterPro" id="IPR036388">
    <property type="entry name" value="WH-like_DNA-bd_sf"/>
</dbReference>
<dbReference type="HOGENOM" id="CLU_097806_7_1_11"/>
<keyword evidence="2" id="KW-0238">DNA-binding</keyword>
<dbReference type="SUPFAM" id="SSF46785">
    <property type="entry name" value="Winged helix' DNA-binding domain"/>
    <property type="match status" value="1"/>
</dbReference>
<sequence length="121" mass="13212">MVAGGRRMSDIAAARALLEELPDAESLAARLSILSDPRRLRILFCIDAHPGIRSTDIAAAIRANGSTTSHALAVLRESGWVRAERRGREVRYHLQDPLAHEILHRVGARSDRSAASRDTAP</sequence>
<dbReference type="CDD" id="cd00090">
    <property type="entry name" value="HTH_ARSR"/>
    <property type="match status" value="1"/>
</dbReference>
<dbReference type="GO" id="GO:0003700">
    <property type="term" value="F:DNA-binding transcription factor activity"/>
    <property type="evidence" value="ECO:0007669"/>
    <property type="project" value="InterPro"/>
</dbReference>
<reference evidence="5 6" key="1">
    <citation type="submission" date="2014-02" db="EMBL/GenBank/DDBJ databases">
        <title>Genome sequence of Brachybacterium phenoliresistens strain W13A50.</title>
        <authorList>
            <person name="Wang X."/>
        </authorList>
    </citation>
    <scope>NUCLEOTIDE SEQUENCE [LARGE SCALE GENOMIC DNA]</scope>
    <source>
        <strain evidence="5 6">W13A50</strain>
    </source>
</reference>
<dbReference type="PROSITE" id="PS50987">
    <property type="entry name" value="HTH_ARSR_2"/>
    <property type="match status" value="1"/>
</dbReference>
<dbReference type="NCBIfam" id="NF033788">
    <property type="entry name" value="HTH_metalloreg"/>
    <property type="match status" value="1"/>
</dbReference>
<evidence type="ECO:0000256" key="2">
    <source>
        <dbReference type="ARBA" id="ARBA00023125"/>
    </source>
</evidence>
<dbReference type="Proteomes" id="UP000023067">
    <property type="component" value="Unassembled WGS sequence"/>
</dbReference>
<evidence type="ECO:0000256" key="3">
    <source>
        <dbReference type="ARBA" id="ARBA00023163"/>
    </source>
</evidence>
<dbReference type="PANTHER" id="PTHR33154:SF18">
    <property type="entry name" value="ARSENICAL RESISTANCE OPERON REPRESSOR"/>
    <property type="match status" value="1"/>
</dbReference>
<dbReference type="STRING" id="396014.BF93_12680"/>
<dbReference type="Pfam" id="PF13412">
    <property type="entry name" value="HTH_24"/>
    <property type="match status" value="1"/>
</dbReference>
<dbReference type="InterPro" id="IPR011991">
    <property type="entry name" value="ArsR-like_HTH"/>
</dbReference>
<keyword evidence="3" id="KW-0804">Transcription</keyword>
<evidence type="ECO:0000256" key="1">
    <source>
        <dbReference type="ARBA" id="ARBA00023015"/>
    </source>
</evidence>
<accession>Z9JP84</accession>
<protein>
    <submittedName>
        <fullName evidence="5">ArsR family transcriptional regulator</fullName>
    </submittedName>
</protein>
<dbReference type="InterPro" id="IPR036390">
    <property type="entry name" value="WH_DNA-bd_sf"/>
</dbReference>
<dbReference type="PANTHER" id="PTHR33154">
    <property type="entry name" value="TRANSCRIPTIONAL REGULATOR, ARSR FAMILY"/>
    <property type="match status" value="1"/>
</dbReference>
<evidence type="ECO:0000259" key="4">
    <source>
        <dbReference type="PROSITE" id="PS50987"/>
    </source>
</evidence>
<feature type="domain" description="HTH arsR-type" evidence="4">
    <location>
        <begin position="18"/>
        <end position="114"/>
    </location>
</feature>
<dbReference type="eggNOG" id="COG0640">
    <property type="taxonomic scope" value="Bacteria"/>
</dbReference>
<dbReference type="Gene3D" id="1.10.10.10">
    <property type="entry name" value="Winged helix-like DNA-binding domain superfamily/Winged helix DNA-binding domain"/>
    <property type="match status" value="1"/>
</dbReference>
<keyword evidence="6" id="KW-1185">Reference proteome</keyword>
<comment type="caution">
    <text evidence="5">The sequence shown here is derived from an EMBL/GenBank/DDBJ whole genome shotgun (WGS) entry which is preliminary data.</text>
</comment>
<dbReference type="PRINTS" id="PR00778">
    <property type="entry name" value="HTHARSR"/>
</dbReference>
<keyword evidence="1" id="KW-0805">Transcription regulation</keyword>
<evidence type="ECO:0000313" key="6">
    <source>
        <dbReference type="Proteomes" id="UP000023067"/>
    </source>
</evidence>
<name>Z9JP84_9MICO</name>
<dbReference type="InterPro" id="IPR051081">
    <property type="entry name" value="HTH_MetalResp_TranReg"/>
</dbReference>
<evidence type="ECO:0000313" key="5">
    <source>
        <dbReference type="EMBL" id="EWS79591.1"/>
    </source>
</evidence>
<gene>
    <name evidence="5" type="ORF">BF93_12680</name>
</gene>
<dbReference type="GO" id="GO:0003677">
    <property type="term" value="F:DNA binding"/>
    <property type="evidence" value="ECO:0007669"/>
    <property type="project" value="UniProtKB-KW"/>
</dbReference>
<proteinExistence type="predicted"/>
<dbReference type="InterPro" id="IPR001845">
    <property type="entry name" value="HTH_ArsR_DNA-bd_dom"/>
</dbReference>
<dbReference type="EMBL" id="JDYK01000030">
    <property type="protein sequence ID" value="EWS79591.1"/>
    <property type="molecule type" value="Genomic_DNA"/>
</dbReference>
<dbReference type="PATRIC" id="fig|396014.3.peg.3579"/>
<dbReference type="SMART" id="SM00418">
    <property type="entry name" value="HTH_ARSR"/>
    <property type="match status" value="1"/>
</dbReference>
<dbReference type="AlphaFoldDB" id="Z9JP84"/>
<organism evidence="5 6">
    <name type="scientific">Brachybacterium phenoliresistens</name>
    <dbReference type="NCBI Taxonomy" id="396014"/>
    <lineage>
        <taxon>Bacteria</taxon>
        <taxon>Bacillati</taxon>
        <taxon>Actinomycetota</taxon>
        <taxon>Actinomycetes</taxon>
        <taxon>Micrococcales</taxon>
        <taxon>Dermabacteraceae</taxon>
        <taxon>Brachybacterium</taxon>
    </lineage>
</organism>